<sequence>MRTTALATGILALTATPLFAQENEGSLGADQMQADLCEMGYARYDSNGDGQLSPSELSEGSTVAFGQLDADSNNAISRSEYVDCVNKMAGTQSAGADRNADNMGTIDANGDGALSQQEFMQATSASYEAMKQGDAEANGDFRRLVFVPVSAGPEVYDSMTMEDAAARSAILFMALDTDQSDSVSASEWEESTPEARNRSEAAGAEFDAADTDGSGDLSAAEYERMSLENAKSAMEDVQRDAGDNEQSASNQNSQEGGNVSPDVPVVYYTYDSMM</sequence>
<organism evidence="6 7">
    <name type="scientific">Allosediminivita pacifica</name>
    <dbReference type="NCBI Taxonomy" id="1267769"/>
    <lineage>
        <taxon>Bacteria</taxon>
        <taxon>Pseudomonadati</taxon>
        <taxon>Pseudomonadota</taxon>
        <taxon>Alphaproteobacteria</taxon>
        <taxon>Rhodobacterales</taxon>
        <taxon>Paracoccaceae</taxon>
        <taxon>Allosediminivita</taxon>
    </lineage>
</organism>
<name>A0A2T6B9W1_9RHOB</name>
<dbReference type="AlphaFoldDB" id="A0A2T6B9W1"/>
<feature type="signal peptide" evidence="4">
    <location>
        <begin position="1"/>
        <end position="20"/>
    </location>
</feature>
<dbReference type="InterPro" id="IPR002048">
    <property type="entry name" value="EF_hand_dom"/>
</dbReference>
<evidence type="ECO:0000256" key="1">
    <source>
        <dbReference type="ARBA" id="ARBA00022723"/>
    </source>
</evidence>
<feature type="compositionally biased region" description="Polar residues" evidence="3">
    <location>
        <begin position="244"/>
        <end position="257"/>
    </location>
</feature>
<proteinExistence type="predicted"/>
<keyword evidence="2" id="KW-0677">Repeat</keyword>
<comment type="caution">
    <text evidence="6">The sequence shown here is derived from an EMBL/GenBank/DDBJ whole genome shotgun (WGS) entry which is preliminary data.</text>
</comment>
<evidence type="ECO:0000256" key="3">
    <source>
        <dbReference type="SAM" id="MobiDB-lite"/>
    </source>
</evidence>
<evidence type="ECO:0000256" key="4">
    <source>
        <dbReference type="SAM" id="SignalP"/>
    </source>
</evidence>
<dbReference type="Gene3D" id="1.10.238.10">
    <property type="entry name" value="EF-hand"/>
    <property type="match status" value="2"/>
</dbReference>
<dbReference type="RefSeq" id="WP_107974243.1">
    <property type="nucleotide sequence ID" value="NZ_BMEZ01000001.1"/>
</dbReference>
<dbReference type="EMBL" id="QBKN01000001">
    <property type="protein sequence ID" value="PTX52860.1"/>
    <property type="molecule type" value="Genomic_DNA"/>
</dbReference>
<protein>
    <submittedName>
        <fullName evidence="6">EF hand domain-containing protein</fullName>
    </submittedName>
</protein>
<feature type="domain" description="EF-hand" evidence="5">
    <location>
        <begin position="44"/>
        <end position="58"/>
    </location>
</feature>
<gene>
    <name evidence="6" type="ORF">C8N44_101150</name>
</gene>
<dbReference type="Proteomes" id="UP000244069">
    <property type="component" value="Unassembled WGS sequence"/>
</dbReference>
<dbReference type="PANTHER" id="PTHR10827">
    <property type="entry name" value="RETICULOCALBIN"/>
    <property type="match status" value="1"/>
</dbReference>
<dbReference type="InterPro" id="IPR011992">
    <property type="entry name" value="EF-hand-dom_pair"/>
</dbReference>
<dbReference type="GO" id="GO:0005509">
    <property type="term" value="F:calcium ion binding"/>
    <property type="evidence" value="ECO:0007669"/>
    <property type="project" value="InterPro"/>
</dbReference>
<dbReference type="PANTHER" id="PTHR10827:SF98">
    <property type="entry name" value="45 KDA CALCIUM-BINDING PROTEIN"/>
    <property type="match status" value="1"/>
</dbReference>
<feature type="region of interest" description="Disordered" evidence="3">
    <location>
        <begin position="181"/>
        <end position="264"/>
    </location>
</feature>
<dbReference type="PROSITE" id="PS00018">
    <property type="entry name" value="EF_HAND_1"/>
    <property type="match status" value="3"/>
</dbReference>
<feature type="compositionally biased region" description="Basic and acidic residues" evidence="3">
    <location>
        <begin position="233"/>
        <end position="242"/>
    </location>
</feature>
<evidence type="ECO:0000313" key="6">
    <source>
        <dbReference type="EMBL" id="PTX52860.1"/>
    </source>
</evidence>
<feature type="domain" description="EF-hand" evidence="5">
    <location>
        <begin position="206"/>
        <end position="225"/>
    </location>
</feature>
<dbReference type="OrthoDB" id="7720886at2"/>
<evidence type="ECO:0000313" key="7">
    <source>
        <dbReference type="Proteomes" id="UP000244069"/>
    </source>
</evidence>
<keyword evidence="1" id="KW-0479">Metal-binding</keyword>
<keyword evidence="4" id="KW-0732">Signal</keyword>
<dbReference type="Pfam" id="PF13202">
    <property type="entry name" value="EF-hand_5"/>
    <property type="match status" value="3"/>
</dbReference>
<dbReference type="InterPro" id="IPR018247">
    <property type="entry name" value="EF_Hand_1_Ca_BS"/>
</dbReference>
<keyword evidence="7" id="KW-1185">Reference proteome</keyword>
<feature type="chain" id="PRO_5015501364" evidence="4">
    <location>
        <begin position="21"/>
        <end position="274"/>
    </location>
</feature>
<dbReference type="SUPFAM" id="SSF47473">
    <property type="entry name" value="EF-hand"/>
    <property type="match status" value="1"/>
</dbReference>
<reference evidence="6 7" key="1">
    <citation type="submission" date="2018-04" db="EMBL/GenBank/DDBJ databases">
        <title>Genomic Encyclopedia of Archaeal and Bacterial Type Strains, Phase II (KMG-II): from individual species to whole genera.</title>
        <authorList>
            <person name="Goeker M."/>
        </authorList>
    </citation>
    <scope>NUCLEOTIDE SEQUENCE [LARGE SCALE GENOMIC DNA]</scope>
    <source>
        <strain evidence="6 7">DSM 29329</strain>
    </source>
</reference>
<accession>A0A2T6B9W1</accession>
<evidence type="ECO:0000256" key="2">
    <source>
        <dbReference type="ARBA" id="ARBA00022737"/>
    </source>
</evidence>
<evidence type="ECO:0000259" key="5">
    <source>
        <dbReference type="Pfam" id="PF13202"/>
    </source>
</evidence>
<feature type="domain" description="EF-hand" evidence="5">
    <location>
        <begin position="106"/>
        <end position="121"/>
    </location>
</feature>